<proteinExistence type="predicted"/>
<protein>
    <submittedName>
        <fullName evidence="1">Uncharacterized protein</fullName>
    </submittedName>
</protein>
<gene>
    <name evidence="1" type="ORF">BDV96DRAFT_681504</name>
</gene>
<dbReference type="EMBL" id="ML977310">
    <property type="protein sequence ID" value="KAF2122897.1"/>
    <property type="molecule type" value="Genomic_DNA"/>
</dbReference>
<name>A0A6A5ZVU6_9PLEO</name>
<organism evidence="1 2">
    <name type="scientific">Lophiotrema nucula</name>
    <dbReference type="NCBI Taxonomy" id="690887"/>
    <lineage>
        <taxon>Eukaryota</taxon>
        <taxon>Fungi</taxon>
        <taxon>Dikarya</taxon>
        <taxon>Ascomycota</taxon>
        <taxon>Pezizomycotina</taxon>
        <taxon>Dothideomycetes</taxon>
        <taxon>Pleosporomycetidae</taxon>
        <taxon>Pleosporales</taxon>
        <taxon>Lophiotremataceae</taxon>
        <taxon>Lophiotrema</taxon>
    </lineage>
</organism>
<sequence>MASSMTMELALKDEVRYCIMPRSCEHLKQNLAFHKDAIVYLHTTRSYETQPHTISGAFNFHSAIRLACKDFEAELRTKFDRDHSDKPPFLDDYLNGKNLDIAAGLYAIQLKLPGGHTFSVRLVLETNAEIAAILRKVNEPRPSLFVVYTGKASDWNSAKATHCTGSLQSKFDRTIRATFTNLEAANTELGSLNGKWVGLYMFPQFLVADSESDDGRKFTAWVKLDESRKESLTGHAQDVAGVLEIAAADVDDGAAGGAA</sequence>
<evidence type="ECO:0000313" key="1">
    <source>
        <dbReference type="EMBL" id="KAF2122897.1"/>
    </source>
</evidence>
<reference evidence="1" key="1">
    <citation type="journal article" date="2020" name="Stud. Mycol.">
        <title>101 Dothideomycetes genomes: a test case for predicting lifestyles and emergence of pathogens.</title>
        <authorList>
            <person name="Haridas S."/>
            <person name="Albert R."/>
            <person name="Binder M."/>
            <person name="Bloem J."/>
            <person name="Labutti K."/>
            <person name="Salamov A."/>
            <person name="Andreopoulos B."/>
            <person name="Baker S."/>
            <person name="Barry K."/>
            <person name="Bills G."/>
            <person name="Bluhm B."/>
            <person name="Cannon C."/>
            <person name="Castanera R."/>
            <person name="Culley D."/>
            <person name="Daum C."/>
            <person name="Ezra D."/>
            <person name="Gonzalez J."/>
            <person name="Henrissat B."/>
            <person name="Kuo A."/>
            <person name="Liang C."/>
            <person name="Lipzen A."/>
            <person name="Lutzoni F."/>
            <person name="Magnuson J."/>
            <person name="Mondo S."/>
            <person name="Nolan M."/>
            <person name="Ohm R."/>
            <person name="Pangilinan J."/>
            <person name="Park H.-J."/>
            <person name="Ramirez L."/>
            <person name="Alfaro M."/>
            <person name="Sun H."/>
            <person name="Tritt A."/>
            <person name="Yoshinaga Y."/>
            <person name="Zwiers L.-H."/>
            <person name="Turgeon B."/>
            <person name="Goodwin S."/>
            <person name="Spatafora J."/>
            <person name="Crous P."/>
            <person name="Grigoriev I."/>
        </authorList>
    </citation>
    <scope>NUCLEOTIDE SEQUENCE</scope>
    <source>
        <strain evidence="1">CBS 627.86</strain>
    </source>
</reference>
<dbReference type="Proteomes" id="UP000799770">
    <property type="component" value="Unassembled WGS sequence"/>
</dbReference>
<keyword evidence="2" id="KW-1185">Reference proteome</keyword>
<evidence type="ECO:0000313" key="2">
    <source>
        <dbReference type="Proteomes" id="UP000799770"/>
    </source>
</evidence>
<dbReference type="AlphaFoldDB" id="A0A6A5ZVU6"/>
<accession>A0A6A5ZVU6</accession>